<protein>
    <submittedName>
        <fullName evidence="2">Uncharacterized protein</fullName>
    </submittedName>
</protein>
<accession>A0A426YMM2</accession>
<gene>
    <name evidence="2" type="ORF">B296_00033022</name>
</gene>
<organism evidence="2 3">
    <name type="scientific">Ensete ventricosum</name>
    <name type="common">Abyssinian banana</name>
    <name type="synonym">Musa ensete</name>
    <dbReference type="NCBI Taxonomy" id="4639"/>
    <lineage>
        <taxon>Eukaryota</taxon>
        <taxon>Viridiplantae</taxon>
        <taxon>Streptophyta</taxon>
        <taxon>Embryophyta</taxon>
        <taxon>Tracheophyta</taxon>
        <taxon>Spermatophyta</taxon>
        <taxon>Magnoliopsida</taxon>
        <taxon>Liliopsida</taxon>
        <taxon>Zingiberales</taxon>
        <taxon>Musaceae</taxon>
        <taxon>Ensete</taxon>
    </lineage>
</organism>
<evidence type="ECO:0000313" key="3">
    <source>
        <dbReference type="Proteomes" id="UP000287651"/>
    </source>
</evidence>
<evidence type="ECO:0000256" key="1">
    <source>
        <dbReference type="SAM" id="MobiDB-lite"/>
    </source>
</evidence>
<dbReference type="Proteomes" id="UP000287651">
    <property type="component" value="Unassembled WGS sequence"/>
</dbReference>
<dbReference type="AlphaFoldDB" id="A0A426YMM2"/>
<evidence type="ECO:0000313" key="2">
    <source>
        <dbReference type="EMBL" id="RRT52976.1"/>
    </source>
</evidence>
<feature type="compositionally biased region" description="Basic and acidic residues" evidence="1">
    <location>
        <begin position="1"/>
        <end position="13"/>
    </location>
</feature>
<comment type="caution">
    <text evidence="2">The sequence shown here is derived from an EMBL/GenBank/DDBJ whole genome shotgun (WGS) entry which is preliminary data.</text>
</comment>
<dbReference type="EMBL" id="AMZH03011382">
    <property type="protein sequence ID" value="RRT52976.1"/>
    <property type="molecule type" value="Genomic_DNA"/>
</dbReference>
<reference evidence="2 3" key="1">
    <citation type="journal article" date="2014" name="Agronomy (Basel)">
        <title>A Draft Genome Sequence for Ensete ventricosum, the Drought-Tolerant Tree Against Hunger.</title>
        <authorList>
            <person name="Harrison J."/>
            <person name="Moore K.A."/>
            <person name="Paszkiewicz K."/>
            <person name="Jones T."/>
            <person name="Grant M."/>
            <person name="Ambacheew D."/>
            <person name="Muzemil S."/>
            <person name="Studholme D.J."/>
        </authorList>
    </citation>
    <scope>NUCLEOTIDE SEQUENCE [LARGE SCALE GENOMIC DNA]</scope>
</reference>
<feature type="region of interest" description="Disordered" evidence="1">
    <location>
        <begin position="1"/>
        <end position="58"/>
    </location>
</feature>
<feature type="compositionally biased region" description="Basic residues" evidence="1">
    <location>
        <begin position="28"/>
        <end position="44"/>
    </location>
</feature>
<sequence length="97" mass="10978">MHRTKKGSEVKGEKGRRRAFGNGVRGVTVRRRLPHHHHHYHHLGISRSDPGPSSYTNHDAPRAVRCGSLGGPWPLCMELSARPRCLTLRFNARARLL</sequence>
<proteinExistence type="predicted"/>
<name>A0A426YMM2_ENSVE</name>